<reference evidence="2" key="1">
    <citation type="submission" date="2022-12" db="EMBL/GenBank/DDBJ databases">
        <authorList>
            <person name="Webb A."/>
        </authorList>
    </citation>
    <scope>NUCLEOTIDE SEQUENCE</scope>
    <source>
        <strain evidence="2">Hp1</strain>
    </source>
</reference>
<name>A0AAV0TX13_HYABA</name>
<evidence type="ECO:0000313" key="3">
    <source>
        <dbReference type="Proteomes" id="UP001162031"/>
    </source>
</evidence>
<feature type="region of interest" description="Disordered" evidence="1">
    <location>
        <begin position="1"/>
        <end position="163"/>
    </location>
</feature>
<feature type="compositionally biased region" description="Basic and acidic residues" evidence="1">
    <location>
        <begin position="1"/>
        <end position="11"/>
    </location>
</feature>
<feature type="compositionally biased region" description="Polar residues" evidence="1">
    <location>
        <begin position="314"/>
        <end position="326"/>
    </location>
</feature>
<accession>A0AAV0TX13</accession>
<dbReference type="Proteomes" id="UP001162031">
    <property type="component" value="Unassembled WGS sequence"/>
</dbReference>
<dbReference type="AlphaFoldDB" id="A0AAV0TX13"/>
<proteinExistence type="predicted"/>
<feature type="compositionally biased region" description="Basic residues" evidence="1">
    <location>
        <begin position="276"/>
        <end position="287"/>
    </location>
</feature>
<protein>
    <submittedName>
        <fullName evidence="2">Uncharacterized protein</fullName>
    </submittedName>
</protein>
<comment type="caution">
    <text evidence="2">The sequence shown here is derived from an EMBL/GenBank/DDBJ whole genome shotgun (WGS) entry which is preliminary data.</text>
</comment>
<feature type="compositionally biased region" description="Low complexity" evidence="1">
    <location>
        <begin position="98"/>
        <end position="116"/>
    </location>
</feature>
<evidence type="ECO:0000313" key="2">
    <source>
        <dbReference type="EMBL" id="CAI5726619.1"/>
    </source>
</evidence>
<feature type="region of interest" description="Disordered" evidence="1">
    <location>
        <begin position="238"/>
        <end position="326"/>
    </location>
</feature>
<evidence type="ECO:0000256" key="1">
    <source>
        <dbReference type="SAM" id="MobiDB-lite"/>
    </source>
</evidence>
<feature type="region of interest" description="Disordered" evidence="1">
    <location>
        <begin position="178"/>
        <end position="213"/>
    </location>
</feature>
<feature type="compositionally biased region" description="Low complexity" evidence="1">
    <location>
        <begin position="302"/>
        <end position="313"/>
    </location>
</feature>
<sequence length="326" mass="34166">MTPEPQPKDEEGAAAAAVAQEERQEERVHDREPDECEVQKQTGGVETGETQPLQEEADRGDYDQSTGLRPSGEVQKAKDADRSAATAQDTHAPMENGAASAAETAPALATSTSSTGAKRKRNAPETSDAVRRSSHTERKQAKPTRSLMQTETTGKHPTKAAKTATEFAFARPTASSARRTAAVAENQAHVKAAPPLRKMLHSKKRLPTAAERLSTPVATLTGVEKASRAHCGYTPYTGPLPPLTVESSFAPKNGQGVDRGVRSALPAPPKVAASARKPRPASAKKTRLTGTKNCGVHADGVAATNAASSSRTSVHASKTGSSSVNK</sequence>
<organism evidence="2 3">
    <name type="scientific">Hyaloperonospora brassicae</name>
    <name type="common">Brassica downy mildew</name>
    <name type="synonym">Peronospora brassicae</name>
    <dbReference type="NCBI Taxonomy" id="162125"/>
    <lineage>
        <taxon>Eukaryota</taxon>
        <taxon>Sar</taxon>
        <taxon>Stramenopiles</taxon>
        <taxon>Oomycota</taxon>
        <taxon>Peronosporomycetes</taxon>
        <taxon>Peronosporales</taxon>
        <taxon>Peronosporaceae</taxon>
        <taxon>Hyaloperonospora</taxon>
    </lineage>
</organism>
<keyword evidence="3" id="KW-1185">Reference proteome</keyword>
<gene>
    <name evidence="2" type="ORF">HBR001_LOCUS3889</name>
</gene>
<feature type="compositionally biased region" description="Basic and acidic residues" evidence="1">
    <location>
        <begin position="20"/>
        <end position="32"/>
    </location>
</feature>
<feature type="compositionally biased region" description="Basic and acidic residues" evidence="1">
    <location>
        <begin position="128"/>
        <end position="140"/>
    </location>
</feature>
<feature type="compositionally biased region" description="Polar residues" evidence="1">
    <location>
        <begin position="39"/>
        <end position="53"/>
    </location>
</feature>
<dbReference type="EMBL" id="CANTFL010000665">
    <property type="protein sequence ID" value="CAI5726619.1"/>
    <property type="molecule type" value="Genomic_DNA"/>
</dbReference>